<dbReference type="RefSeq" id="WP_200612385.1">
    <property type="nucleotide sequence ID" value="NZ_CP071518.1"/>
</dbReference>
<dbReference type="Gene3D" id="2.60.120.1370">
    <property type="match status" value="1"/>
</dbReference>
<feature type="domain" description="DUF4785" evidence="3">
    <location>
        <begin position="286"/>
        <end position="389"/>
    </location>
</feature>
<evidence type="ECO:0000259" key="2">
    <source>
        <dbReference type="Pfam" id="PF16024"/>
    </source>
</evidence>
<dbReference type="Gene3D" id="2.60.40.3870">
    <property type="entry name" value="Uncharacterised protein PF16024, DUF4785"/>
    <property type="match status" value="1"/>
</dbReference>
<evidence type="ECO:0000313" key="4">
    <source>
        <dbReference type="EMBL" id="QSX77443.1"/>
    </source>
</evidence>
<proteinExistence type="predicted"/>
<sequence>MRMTLVFAALAAACFDCLAARPLLPTGQGDQVPVRLVALPLPAGQFERAPVNFSWPLDPQDALARPAPHRSQSREYWQTVEAPDLAKGVDLTLSSAGALIRVSPARGATPLAPAQVALRDAGDRPVRLQSIASDAQLKAAGMDVDRGTVVVKLAADHGAGRYRLTAPIAAHGRYLLHVFEPDSNVVLSAQARADRALAGSQVAVDLTLTRGAAISPGVQAQALLVAPGGRSYPAQVRAGTAGRMTAIAAVPASAQAGQGLWELQVFASAQGIQRDSRTAFAVIQPTARFDGGYAVDAGALRMSLPIQAASPGRYEVRGTLYATAPDRTLRPVAQAHSAAWLEKARGVLVLDFERAHLPAGYGAPFEVRQLELLDQTRMAPLELRARAVRF</sequence>
<dbReference type="Proteomes" id="UP000639274">
    <property type="component" value="Chromosome"/>
</dbReference>
<dbReference type="EMBL" id="CP071518">
    <property type="protein sequence ID" value="QSX77443.1"/>
    <property type="molecule type" value="Genomic_DNA"/>
</dbReference>
<feature type="chain" id="PRO_5038043729" evidence="1">
    <location>
        <begin position="20"/>
        <end position="390"/>
    </location>
</feature>
<keyword evidence="5" id="KW-1185">Reference proteome</keyword>
<dbReference type="AlphaFoldDB" id="A0A974XXE9"/>
<name>A0A974XXE9_9GAMM</name>
<evidence type="ECO:0000256" key="1">
    <source>
        <dbReference type="SAM" id="SignalP"/>
    </source>
</evidence>
<dbReference type="Pfam" id="PF20943">
    <property type="entry name" value="DUF4785_3rd"/>
    <property type="match status" value="1"/>
</dbReference>
<dbReference type="InterPro" id="IPR031979">
    <property type="entry name" value="DUF4785_N"/>
</dbReference>
<dbReference type="InterPro" id="IPR048295">
    <property type="entry name" value="DUF4785_C"/>
</dbReference>
<dbReference type="KEGG" id="lsf:I8J32_011830"/>
<organism evidence="4 5">
    <name type="scientific">Agrilutibacter solisilvae</name>
    <dbReference type="NCBI Taxonomy" id="2763317"/>
    <lineage>
        <taxon>Bacteria</taxon>
        <taxon>Pseudomonadati</taxon>
        <taxon>Pseudomonadota</taxon>
        <taxon>Gammaproteobacteria</taxon>
        <taxon>Lysobacterales</taxon>
        <taxon>Lysobacteraceae</taxon>
        <taxon>Agrilutibacter</taxon>
    </lineage>
</organism>
<accession>A0A974XXE9</accession>
<evidence type="ECO:0000313" key="5">
    <source>
        <dbReference type="Proteomes" id="UP000639274"/>
    </source>
</evidence>
<protein>
    <submittedName>
        <fullName evidence="4">DUF4785 family protein</fullName>
    </submittedName>
</protein>
<feature type="domain" description="DUF4785" evidence="2">
    <location>
        <begin position="43"/>
        <end position="180"/>
    </location>
</feature>
<keyword evidence="1" id="KW-0732">Signal</keyword>
<evidence type="ECO:0000259" key="3">
    <source>
        <dbReference type="Pfam" id="PF20943"/>
    </source>
</evidence>
<feature type="signal peptide" evidence="1">
    <location>
        <begin position="1"/>
        <end position="19"/>
    </location>
</feature>
<dbReference type="Pfam" id="PF16024">
    <property type="entry name" value="DUF4785_1st"/>
    <property type="match status" value="1"/>
</dbReference>
<reference evidence="4 5" key="1">
    <citation type="submission" date="2021-03" db="EMBL/GenBank/DDBJ databases">
        <title>Lysobacter sp. nov. isolated from soil of gangwondo yeongwol, south Korea.</title>
        <authorList>
            <person name="Kim K.R."/>
            <person name="Kim K.H."/>
            <person name="Jeon C.O."/>
        </authorList>
    </citation>
    <scope>NUCLEOTIDE SEQUENCE [LARGE SCALE GENOMIC DNA]</scope>
    <source>
        <strain evidence="4 5">R19</strain>
    </source>
</reference>
<gene>
    <name evidence="4" type="ORF">I8J32_011830</name>
</gene>